<evidence type="ECO:0000313" key="15">
    <source>
        <dbReference type="Proteomes" id="UP000663499"/>
    </source>
</evidence>
<reference evidence="14" key="1">
    <citation type="submission" date="2021-03" db="EMBL/GenBank/DDBJ databases">
        <title>Alkalibacter marinus sp. nov., isolated from tidal flat sediment.</title>
        <authorList>
            <person name="Namirimu T."/>
            <person name="Yang J.-A."/>
            <person name="Yang S.-H."/>
            <person name="Kim Y.-J."/>
            <person name="Kwon K.K."/>
        </authorList>
    </citation>
    <scope>NUCLEOTIDE SEQUENCE</scope>
    <source>
        <strain evidence="14">ES005</strain>
    </source>
</reference>
<sequence>MPTGDRYGIRKIDHGSLPWLERYGKADLRYRRQRMISIGKRGRPLNRKSISDGTNVVYWMSRDQRAEDNWALLYAQEEAVKRGKTLSVLFVLVENYPSAQTAHWDYLKSGLKRCQKVLHDHNIPFHLLIGDPVDLVPRYVAQTNSCLLVSDFSPLHTSVKWKKDMEDDLGILHMEVDARNIVPCFVASGKKEYGAYTIRPKIHGLLESYLSDFPALLRQHSKISTLKNLPEASGTLEGHTEGVHPKRSLKRFLDGGLERYHLRNDPNAEATTRLSAPLHFGHISSQRIALEVMRTHKPDHGFLEELIIRRELADNFCFYEPNYTKTSAFPPWALETLEKHEKDMRDYLYKPWDLEKARTHDPLWNAAQNQMVHTGYMHGYMRMYWAKKILEWTPNAQSAMDIAIDLNDRYSLDGRDPNGYAGIAWSMGGVHDRAWKERPVFGKIRYMNYNGCKRKFDVNVYIENNTF</sequence>
<comment type="cofactor">
    <cofactor evidence="1">
        <name>FAD</name>
        <dbReference type="ChEBI" id="CHEBI:57692"/>
    </cofactor>
</comment>
<dbReference type="InterPro" id="IPR006050">
    <property type="entry name" value="DNA_photolyase_N"/>
</dbReference>
<dbReference type="Gene3D" id="1.10.579.10">
    <property type="entry name" value="DNA Cyclobutane Dipyrimidine Photolyase, subunit A, domain 3"/>
    <property type="match status" value="1"/>
</dbReference>
<evidence type="ECO:0000256" key="6">
    <source>
        <dbReference type="ARBA" id="ARBA00022763"/>
    </source>
</evidence>
<evidence type="ECO:0000256" key="7">
    <source>
        <dbReference type="ARBA" id="ARBA00022827"/>
    </source>
</evidence>
<keyword evidence="8" id="KW-0238">DNA-binding</keyword>
<dbReference type="InterPro" id="IPR032673">
    <property type="entry name" value="DNA_photolyase_2_CS"/>
</dbReference>
<keyword evidence="5" id="KW-0285">Flavoprotein</keyword>
<evidence type="ECO:0000256" key="8">
    <source>
        <dbReference type="ARBA" id="ARBA00023125"/>
    </source>
</evidence>
<dbReference type="AlphaFoldDB" id="A0A975AIA0"/>
<evidence type="ECO:0000259" key="13">
    <source>
        <dbReference type="PROSITE" id="PS51645"/>
    </source>
</evidence>
<evidence type="ECO:0000256" key="10">
    <source>
        <dbReference type="ARBA" id="ARBA00023239"/>
    </source>
</evidence>
<evidence type="ECO:0000256" key="9">
    <source>
        <dbReference type="ARBA" id="ARBA00023204"/>
    </source>
</evidence>
<dbReference type="Proteomes" id="UP000663499">
    <property type="component" value="Chromosome"/>
</dbReference>
<protein>
    <recommendedName>
        <fullName evidence="4">Deoxyribodipyrimidine photo-lyase</fullName>
        <ecNumber evidence="3">4.1.99.3</ecNumber>
    </recommendedName>
    <alternativeName>
        <fullName evidence="11">DNA photolyase</fullName>
    </alternativeName>
</protein>
<keyword evidence="6" id="KW-0227">DNA damage</keyword>
<feature type="domain" description="Photolyase/cryptochrome alpha/beta" evidence="13">
    <location>
        <begin position="54"/>
        <end position="184"/>
    </location>
</feature>
<dbReference type="InterPro" id="IPR014729">
    <property type="entry name" value="Rossmann-like_a/b/a_fold"/>
</dbReference>
<dbReference type="PROSITE" id="PS51645">
    <property type="entry name" value="PHR_CRY_ALPHA_BETA"/>
    <property type="match status" value="1"/>
</dbReference>
<proteinExistence type="inferred from homology"/>
<dbReference type="FunFam" id="1.10.579.10:FF:000002">
    <property type="entry name" value="Deoxyribodipyrimidine photolyase"/>
    <property type="match status" value="1"/>
</dbReference>
<evidence type="ECO:0000256" key="11">
    <source>
        <dbReference type="ARBA" id="ARBA00031671"/>
    </source>
</evidence>
<evidence type="ECO:0000256" key="2">
    <source>
        <dbReference type="ARBA" id="ARBA00006409"/>
    </source>
</evidence>
<evidence type="ECO:0000256" key="3">
    <source>
        <dbReference type="ARBA" id="ARBA00013149"/>
    </source>
</evidence>
<dbReference type="PANTHER" id="PTHR10211">
    <property type="entry name" value="DEOXYRIBODIPYRIMIDINE PHOTOLYASE"/>
    <property type="match status" value="1"/>
</dbReference>
<dbReference type="PROSITE" id="PS01083">
    <property type="entry name" value="DNA_PHOTOLYASES_2_1"/>
    <property type="match status" value="1"/>
</dbReference>
<dbReference type="EC" id="4.1.99.3" evidence="3"/>
<evidence type="ECO:0000256" key="4">
    <source>
        <dbReference type="ARBA" id="ARBA00014046"/>
    </source>
</evidence>
<dbReference type="SUPFAM" id="SSF48173">
    <property type="entry name" value="Cryptochrome/photolyase FAD-binding domain"/>
    <property type="match status" value="1"/>
</dbReference>
<keyword evidence="7" id="KW-0274">FAD</keyword>
<dbReference type="Gene3D" id="3.40.50.620">
    <property type="entry name" value="HUPs"/>
    <property type="match status" value="1"/>
</dbReference>
<dbReference type="InterPro" id="IPR052219">
    <property type="entry name" value="Photolyase_Class-2"/>
</dbReference>
<dbReference type="GO" id="GO:0003904">
    <property type="term" value="F:deoxyribodipyrimidine photo-lyase activity"/>
    <property type="evidence" value="ECO:0007669"/>
    <property type="project" value="UniProtKB-EC"/>
</dbReference>
<evidence type="ECO:0000256" key="12">
    <source>
        <dbReference type="ARBA" id="ARBA00033999"/>
    </source>
</evidence>
<dbReference type="InterPro" id="IPR036155">
    <property type="entry name" value="Crypto/Photolyase_N_sf"/>
</dbReference>
<organism evidence="14 15">
    <name type="scientific">Alkalibacter rhizosphaerae</name>
    <dbReference type="NCBI Taxonomy" id="2815577"/>
    <lineage>
        <taxon>Bacteria</taxon>
        <taxon>Bacillati</taxon>
        <taxon>Bacillota</taxon>
        <taxon>Clostridia</taxon>
        <taxon>Eubacteriales</taxon>
        <taxon>Eubacteriaceae</taxon>
        <taxon>Alkalibacter</taxon>
    </lineage>
</organism>
<keyword evidence="9" id="KW-0234">DNA repair</keyword>
<name>A0A975AIA0_9FIRM</name>
<comment type="catalytic activity">
    <reaction evidence="12">
        <text>cyclobutadipyrimidine (in DNA) = 2 pyrimidine residues (in DNA).</text>
        <dbReference type="EC" id="4.1.99.3"/>
    </reaction>
</comment>
<dbReference type="SUPFAM" id="SSF52425">
    <property type="entry name" value="Cryptochrome/photolyase, N-terminal domain"/>
    <property type="match status" value="1"/>
</dbReference>
<dbReference type="Gene3D" id="1.25.40.80">
    <property type="match status" value="1"/>
</dbReference>
<dbReference type="KEGG" id="alka:J0B03_01875"/>
<dbReference type="InterPro" id="IPR036134">
    <property type="entry name" value="Crypto/Photolyase_FAD-like_sf"/>
</dbReference>
<dbReference type="PANTHER" id="PTHR10211:SF0">
    <property type="entry name" value="DEOXYRIBODIPYRIMIDINE PHOTO-LYASE"/>
    <property type="match status" value="1"/>
</dbReference>
<dbReference type="GO" id="GO:0000719">
    <property type="term" value="P:photoreactive repair"/>
    <property type="evidence" value="ECO:0007669"/>
    <property type="project" value="TreeGrafter"/>
</dbReference>
<keyword evidence="10" id="KW-0456">Lyase</keyword>
<evidence type="ECO:0000256" key="1">
    <source>
        <dbReference type="ARBA" id="ARBA00001974"/>
    </source>
</evidence>
<dbReference type="EMBL" id="CP071444">
    <property type="protein sequence ID" value="QSX08858.1"/>
    <property type="molecule type" value="Genomic_DNA"/>
</dbReference>
<comment type="similarity">
    <text evidence="2">Belongs to the DNA photolyase class-2 family.</text>
</comment>
<keyword evidence="15" id="KW-1185">Reference proteome</keyword>
<gene>
    <name evidence="14" type="ORF">J0B03_01875</name>
</gene>
<dbReference type="PROSITE" id="PS01084">
    <property type="entry name" value="DNA_PHOTOLYASES_2_2"/>
    <property type="match status" value="1"/>
</dbReference>
<accession>A0A975AIA0</accession>
<dbReference type="GO" id="GO:0003677">
    <property type="term" value="F:DNA binding"/>
    <property type="evidence" value="ECO:0007669"/>
    <property type="project" value="UniProtKB-KW"/>
</dbReference>
<evidence type="ECO:0000256" key="5">
    <source>
        <dbReference type="ARBA" id="ARBA00022630"/>
    </source>
</evidence>
<evidence type="ECO:0000313" key="14">
    <source>
        <dbReference type="EMBL" id="QSX08858.1"/>
    </source>
</evidence>
<dbReference type="Pfam" id="PF00875">
    <property type="entry name" value="DNA_photolyase"/>
    <property type="match status" value="1"/>
</dbReference>
<dbReference type="RefSeq" id="WP_207300199.1">
    <property type="nucleotide sequence ID" value="NZ_CP071444.1"/>
</dbReference>